<dbReference type="InterPro" id="IPR013087">
    <property type="entry name" value="Znf_C2H2_type"/>
</dbReference>
<feature type="region of interest" description="Disordered" evidence="1">
    <location>
        <begin position="469"/>
        <end position="547"/>
    </location>
</feature>
<reference evidence="3" key="1">
    <citation type="submission" date="2018-11" db="EMBL/GenBank/DDBJ databases">
        <authorList>
            <consortium name="Pathogen Informatics"/>
        </authorList>
    </citation>
    <scope>NUCLEOTIDE SEQUENCE</scope>
</reference>
<evidence type="ECO:0000256" key="1">
    <source>
        <dbReference type="SAM" id="MobiDB-lite"/>
    </source>
</evidence>
<proteinExistence type="predicted"/>
<dbReference type="OrthoDB" id="6910977at2759"/>
<feature type="compositionally biased region" description="Polar residues" evidence="1">
    <location>
        <begin position="469"/>
        <end position="504"/>
    </location>
</feature>
<dbReference type="EMBL" id="CAAALY010250925">
    <property type="protein sequence ID" value="VEL35893.1"/>
    <property type="molecule type" value="Genomic_DNA"/>
</dbReference>
<protein>
    <recommendedName>
        <fullName evidence="2">C2H2-type domain-containing protein</fullName>
    </recommendedName>
</protein>
<keyword evidence="4" id="KW-1185">Reference proteome</keyword>
<accession>A0A3S5B473</accession>
<comment type="caution">
    <text evidence="3">The sequence shown here is derived from an EMBL/GenBank/DDBJ whole genome shotgun (WGS) entry which is preliminary data.</text>
</comment>
<feature type="non-terminal residue" evidence="3">
    <location>
        <position position="1"/>
    </location>
</feature>
<dbReference type="Proteomes" id="UP000784294">
    <property type="component" value="Unassembled WGS sequence"/>
</dbReference>
<feature type="domain" description="C2H2-type" evidence="2">
    <location>
        <begin position="162"/>
        <end position="185"/>
    </location>
</feature>
<name>A0A3S5B473_9PLAT</name>
<dbReference type="SMART" id="SM00355">
    <property type="entry name" value="ZnF_C2H2"/>
    <property type="match status" value="4"/>
</dbReference>
<evidence type="ECO:0000313" key="3">
    <source>
        <dbReference type="EMBL" id="VEL35893.1"/>
    </source>
</evidence>
<dbReference type="AlphaFoldDB" id="A0A3S5B473"/>
<evidence type="ECO:0000313" key="4">
    <source>
        <dbReference type="Proteomes" id="UP000784294"/>
    </source>
</evidence>
<feature type="compositionally biased region" description="Basic and acidic residues" evidence="1">
    <location>
        <begin position="518"/>
        <end position="532"/>
    </location>
</feature>
<feature type="domain" description="C2H2-type" evidence="2">
    <location>
        <begin position="46"/>
        <end position="71"/>
    </location>
</feature>
<organism evidence="3 4">
    <name type="scientific">Protopolystoma xenopodis</name>
    <dbReference type="NCBI Taxonomy" id="117903"/>
    <lineage>
        <taxon>Eukaryota</taxon>
        <taxon>Metazoa</taxon>
        <taxon>Spiralia</taxon>
        <taxon>Lophotrochozoa</taxon>
        <taxon>Platyhelminthes</taxon>
        <taxon>Monogenea</taxon>
        <taxon>Polyopisthocotylea</taxon>
        <taxon>Polystomatidea</taxon>
        <taxon>Polystomatidae</taxon>
        <taxon>Protopolystoma</taxon>
    </lineage>
</organism>
<feature type="domain" description="C2H2-type" evidence="2">
    <location>
        <begin position="428"/>
        <end position="452"/>
    </location>
</feature>
<evidence type="ECO:0000259" key="2">
    <source>
        <dbReference type="SMART" id="SM00355"/>
    </source>
</evidence>
<sequence>MLFRKAQTLLDLIGLGVEEGTTGLALATRADYELVLHLRESSIIVYHCLHPNCLVKSTSFSHVLDHVSRCHLASTNCIAHTRDFSCSWPLAQQPIKTDPSTEPYLASNNKNRTSPSLERLPCLSCPHCSFGTSRLEAFAEHIASCNVVRGVSNSLSVTCTLYRCSECKFLATSRNMLIEHLSDFHPQLGETSGIHSEEFVVPISEENLPSSHSTIHHQCSGPVDSHQSQSFNVTQNGPINFSTVFPSSVLNSLASTPEVRDSGFPLSLFSGPVNKRSPPSTVGKRRVDALASGATYEESSLAAETRQLLATAAAGTAAVSAALDAARAEERSAVSPNGSGGSSRADGLEADGLLRPAMHSLPPGIKVKEYVHLYFNEMAFTAAYKRTSRTATGRALRNAELPGILVQLRRFATYKVPILGRANQRRVAGCPECHKAFNHGFSDLKKHLLVSHMGLRRDVARFAINFTHTPRNMPNTVTVTAGSPDVHSSPSRPEDSSPGSPTRQESGDPALGTPPDSGLKDKKNSHELHLSDDSDDDDEREGGNQAHDKLEVGSGRLATASQQQQSQLPVATSVVGVYPGSAPIHRVVPGTGVSDHGEDARTFDEAAANAPRGRGGIIPLDEAGVPIQVAVLAALASSPPGKEIFLPQPGRQRIQL</sequence>
<feature type="domain" description="C2H2-type" evidence="2">
    <location>
        <begin position="123"/>
        <end position="143"/>
    </location>
</feature>
<gene>
    <name evidence="3" type="ORF">PXEA_LOCUS29333</name>
</gene>